<dbReference type="InterPro" id="IPR024744">
    <property type="entry name" value="CSS-motif_dom"/>
</dbReference>
<evidence type="ECO:0000313" key="13">
    <source>
        <dbReference type="Proteomes" id="UP000310016"/>
    </source>
</evidence>
<dbReference type="InterPro" id="IPR050706">
    <property type="entry name" value="Cyclic-di-GMP_PDE-like"/>
</dbReference>
<gene>
    <name evidence="12" type="ORF">FAZ21_13230</name>
</gene>
<proteinExistence type="predicted"/>
<dbReference type="InterPro" id="IPR001633">
    <property type="entry name" value="EAL_dom"/>
</dbReference>
<evidence type="ECO:0000259" key="11">
    <source>
        <dbReference type="PROSITE" id="PS50883"/>
    </source>
</evidence>
<dbReference type="EC" id="3.1.4.52" evidence="2"/>
<evidence type="ECO:0000256" key="6">
    <source>
        <dbReference type="ARBA" id="ARBA00022801"/>
    </source>
</evidence>
<dbReference type="Proteomes" id="UP000310016">
    <property type="component" value="Unassembled WGS sequence"/>
</dbReference>
<dbReference type="InterPro" id="IPR035919">
    <property type="entry name" value="EAL_sf"/>
</dbReference>
<feature type="domain" description="EAL" evidence="11">
    <location>
        <begin position="290"/>
        <end position="545"/>
    </location>
</feature>
<dbReference type="GO" id="GO:0071111">
    <property type="term" value="F:cyclic-guanylate-specific phosphodiesterase activity"/>
    <property type="evidence" value="ECO:0007669"/>
    <property type="project" value="UniProtKB-EC"/>
</dbReference>
<keyword evidence="6" id="KW-0378">Hydrolase</keyword>
<comment type="catalytic activity">
    <reaction evidence="9">
        <text>3',3'-c-di-GMP + H2O = 5'-phosphoguanylyl(3'-&gt;5')guanosine + H(+)</text>
        <dbReference type="Rhea" id="RHEA:24902"/>
        <dbReference type="ChEBI" id="CHEBI:15377"/>
        <dbReference type="ChEBI" id="CHEBI:15378"/>
        <dbReference type="ChEBI" id="CHEBI:58754"/>
        <dbReference type="ChEBI" id="CHEBI:58805"/>
        <dbReference type="EC" id="3.1.4.52"/>
    </reaction>
</comment>
<reference evidence="12 13" key="1">
    <citation type="submission" date="2019-04" db="EMBL/GenBank/DDBJ databases">
        <title>Chitiniphilus eburnea sp. nov., a novel chitinolytic bacterium isolated from aquaculture sludge.</title>
        <authorList>
            <person name="Sheng M."/>
        </authorList>
    </citation>
    <scope>NUCLEOTIDE SEQUENCE [LARGE SCALE GENOMIC DNA]</scope>
    <source>
        <strain evidence="12 13">HX-2-15</strain>
    </source>
</reference>
<keyword evidence="5 10" id="KW-0812">Transmembrane</keyword>
<dbReference type="AlphaFoldDB" id="A0A4U0Q8I5"/>
<evidence type="ECO:0000256" key="4">
    <source>
        <dbReference type="ARBA" id="ARBA00022636"/>
    </source>
</evidence>
<protein>
    <recommendedName>
        <fullName evidence="2">cyclic-guanylate-specific phosphodiesterase</fullName>
        <ecNumber evidence="2">3.1.4.52</ecNumber>
    </recommendedName>
</protein>
<evidence type="ECO:0000256" key="1">
    <source>
        <dbReference type="ARBA" id="ARBA00004651"/>
    </source>
</evidence>
<evidence type="ECO:0000256" key="10">
    <source>
        <dbReference type="SAM" id="Phobius"/>
    </source>
</evidence>
<dbReference type="SUPFAM" id="SSF141868">
    <property type="entry name" value="EAL domain-like"/>
    <property type="match status" value="1"/>
</dbReference>
<accession>A0A4U0Q8I5</accession>
<sequence>MASMLDMFQRTVLRAEMEDEATMPRPGGGAQRGFAAKRKVLIILALAVPLLVANYGMYGWSSLAVRKELTSTAQSVEAQAALALKAAAITTGEVADARYSQRGCFLGSVQLLQLKALSSPYVRSLNVVRNGKVTCSSVGGAVDVPAELFAPGLALRTGSIRLLQSHWFGLEAPGIAYVHMRNAQDGVISIMHERYFRDMVDLPSKDRYRSVVLRLGDQYVYGDGGMTDTPPVFINQFVSVRDSNGVQVFVEASHKLRMMYLTDSVVTWNLIAVAIGLLMALAVNFYYVRGRSFERMMRTAIANHDIVPFYQPVYHAEGALLEGVEILARWHNPGEGYIAPDVFIPYAERMGLIDSLTLSLIKQVQHDLENIIHLPVGRTVALNVPPTMFDKPEMIGALERFSGFLQQNGLRLVLEVTERQFVEQAETERISTFFEWLHRQGILISLDDFGTGYSSMGYLNRFNFDYLKIDGVFVNGIGSSTTAEGVLDTIIQMAQKLGMKTIAEKVETKEQVLYLVGRQVDCIQGYYYAKPVPVTELNQYIPIAAPIHGDATDAESPVPVPAGNAGSAA</sequence>
<evidence type="ECO:0000313" key="12">
    <source>
        <dbReference type="EMBL" id="TJZ72084.1"/>
    </source>
</evidence>
<dbReference type="Gene3D" id="3.20.20.450">
    <property type="entry name" value="EAL domain"/>
    <property type="match status" value="1"/>
</dbReference>
<feature type="transmembrane region" description="Helical" evidence="10">
    <location>
        <begin position="266"/>
        <end position="288"/>
    </location>
</feature>
<keyword evidence="8 10" id="KW-0472">Membrane</keyword>
<dbReference type="CDD" id="cd01948">
    <property type="entry name" value="EAL"/>
    <property type="match status" value="1"/>
</dbReference>
<keyword evidence="4" id="KW-0973">c-di-GMP</keyword>
<dbReference type="SMART" id="SM00052">
    <property type="entry name" value="EAL"/>
    <property type="match status" value="1"/>
</dbReference>
<evidence type="ECO:0000256" key="9">
    <source>
        <dbReference type="ARBA" id="ARBA00034290"/>
    </source>
</evidence>
<keyword evidence="3" id="KW-1003">Cell membrane</keyword>
<name>A0A4U0Q8I5_9NEIS</name>
<evidence type="ECO:0000256" key="7">
    <source>
        <dbReference type="ARBA" id="ARBA00022989"/>
    </source>
</evidence>
<dbReference type="Pfam" id="PF00563">
    <property type="entry name" value="EAL"/>
    <property type="match status" value="1"/>
</dbReference>
<dbReference type="GO" id="GO:0005886">
    <property type="term" value="C:plasma membrane"/>
    <property type="evidence" value="ECO:0007669"/>
    <property type="project" value="UniProtKB-SubCell"/>
</dbReference>
<dbReference type="OrthoDB" id="9813903at2"/>
<feature type="transmembrane region" description="Helical" evidence="10">
    <location>
        <begin position="40"/>
        <end position="60"/>
    </location>
</feature>
<keyword evidence="7 10" id="KW-1133">Transmembrane helix</keyword>
<evidence type="ECO:0000256" key="8">
    <source>
        <dbReference type="ARBA" id="ARBA00023136"/>
    </source>
</evidence>
<evidence type="ECO:0000256" key="2">
    <source>
        <dbReference type="ARBA" id="ARBA00012282"/>
    </source>
</evidence>
<dbReference type="PANTHER" id="PTHR33121">
    <property type="entry name" value="CYCLIC DI-GMP PHOSPHODIESTERASE PDEF"/>
    <property type="match status" value="1"/>
</dbReference>
<evidence type="ECO:0000256" key="5">
    <source>
        <dbReference type="ARBA" id="ARBA00022692"/>
    </source>
</evidence>
<dbReference type="EMBL" id="SUMF01000015">
    <property type="protein sequence ID" value="TJZ72084.1"/>
    <property type="molecule type" value="Genomic_DNA"/>
</dbReference>
<dbReference type="Pfam" id="PF12792">
    <property type="entry name" value="CSS-motif"/>
    <property type="match status" value="1"/>
</dbReference>
<comment type="subcellular location">
    <subcellularLocation>
        <location evidence="1">Cell membrane</location>
        <topology evidence="1">Multi-pass membrane protein</topology>
    </subcellularLocation>
</comment>
<evidence type="ECO:0000256" key="3">
    <source>
        <dbReference type="ARBA" id="ARBA00022475"/>
    </source>
</evidence>
<dbReference type="PROSITE" id="PS50883">
    <property type="entry name" value="EAL"/>
    <property type="match status" value="1"/>
</dbReference>
<keyword evidence="13" id="KW-1185">Reference proteome</keyword>
<organism evidence="12 13">
    <name type="scientific">Chitiniphilus eburneus</name>
    <dbReference type="NCBI Taxonomy" id="2571148"/>
    <lineage>
        <taxon>Bacteria</taxon>
        <taxon>Pseudomonadati</taxon>
        <taxon>Pseudomonadota</taxon>
        <taxon>Betaproteobacteria</taxon>
        <taxon>Neisseriales</taxon>
        <taxon>Chitinibacteraceae</taxon>
        <taxon>Chitiniphilus</taxon>
    </lineage>
</organism>
<comment type="caution">
    <text evidence="12">The sequence shown here is derived from an EMBL/GenBank/DDBJ whole genome shotgun (WGS) entry which is preliminary data.</text>
</comment>
<dbReference type="PANTHER" id="PTHR33121:SF80">
    <property type="entry name" value="CYCLIC DI-GMP PHOSPHODIESTERASE PDEL"/>
    <property type="match status" value="1"/>
</dbReference>